<dbReference type="SUPFAM" id="SSF46785">
    <property type="entry name" value="Winged helix' DNA-binding domain"/>
    <property type="match status" value="1"/>
</dbReference>
<proteinExistence type="predicted"/>
<keyword evidence="5" id="KW-1185">Reference proteome</keyword>
<dbReference type="InterPro" id="IPR051534">
    <property type="entry name" value="CBASS_pafABC_assoc_protein"/>
</dbReference>
<evidence type="ECO:0000313" key="4">
    <source>
        <dbReference type="EMBL" id="GAT71414.1"/>
    </source>
</evidence>
<feature type="domain" description="Helix-turn-helix type 11" evidence="2">
    <location>
        <begin position="15"/>
        <end position="71"/>
    </location>
</feature>
<dbReference type="Gene3D" id="1.10.10.10">
    <property type="entry name" value="Winged helix-like DNA-binding domain superfamily/Winged helix DNA-binding domain"/>
    <property type="match status" value="1"/>
</dbReference>
<dbReference type="PANTHER" id="PTHR34580:SF1">
    <property type="entry name" value="PROTEIN PAFC"/>
    <property type="match status" value="1"/>
</dbReference>
<reference evidence="4 5" key="1">
    <citation type="journal article" date="2016" name="Genome Announc.">
        <title>Draft Genome Sequence of Planomonospora sphaerica JCM9374, a Rare Actinomycete.</title>
        <authorList>
            <person name="Dohra H."/>
            <person name="Suzuki T."/>
            <person name="Inoue Y."/>
            <person name="Kodani S."/>
        </authorList>
    </citation>
    <scope>NUCLEOTIDE SEQUENCE [LARGE SCALE GENOMIC DNA]</scope>
    <source>
        <strain evidence="4 5">JCM 9374</strain>
    </source>
</reference>
<dbReference type="EMBL" id="BDCX01000030">
    <property type="protein sequence ID" value="GAT71414.1"/>
    <property type="molecule type" value="Genomic_DNA"/>
</dbReference>
<dbReference type="Pfam" id="PF08279">
    <property type="entry name" value="HTH_11"/>
    <property type="match status" value="1"/>
</dbReference>
<comment type="caution">
    <text evidence="4">The sequence shown here is derived from an EMBL/GenBank/DDBJ whole genome shotgun (WGS) entry which is preliminary data.</text>
</comment>
<dbReference type="PANTHER" id="PTHR34580">
    <property type="match status" value="1"/>
</dbReference>
<name>A0A171DQS8_9ACTN</name>
<accession>A0A171DQS8</accession>
<sequence>MTPLCHHFLVNRTDRLYALAEELRRAGPRGRTARRLADRFEVSTRTIKRDLAALQQSGLPLRTQAGPGGGYVLDAAATLPPINLTPSQAVAVAAALAVAGDGPFARDGAAALAKIFDVLDPASRRQAEDLAGRVWVEETASGPSPLEIVAEALRRRVVVAITYVDAHGRDSRRRVEPIKFAHMWGRWYLAGWCREREAVRWFRRDRITAARLTAEPTPEHDIAIVGTPPPEARPVGPPEPA</sequence>
<dbReference type="InterPro" id="IPR026881">
    <property type="entry name" value="WYL_dom"/>
</dbReference>
<feature type="domain" description="WYL" evidence="3">
    <location>
        <begin position="146"/>
        <end position="211"/>
    </location>
</feature>
<gene>
    <name evidence="4" type="ORF">PS9374_07105</name>
</gene>
<evidence type="ECO:0000259" key="3">
    <source>
        <dbReference type="Pfam" id="PF13280"/>
    </source>
</evidence>
<dbReference type="PROSITE" id="PS52050">
    <property type="entry name" value="WYL"/>
    <property type="match status" value="1"/>
</dbReference>
<organism evidence="4 5">
    <name type="scientific">Planomonospora sphaerica</name>
    <dbReference type="NCBI Taxonomy" id="161355"/>
    <lineage>
        <taxon>Bacteria</taxon>
        <taxon>Bacillati</taxon>
        <taxon>Actinomycetota</taxon>
        <taxon>Actinomycetes</taxon>
        <taxon>Streptosporangiales</taxon>
        <taxon>Streptosporangiaceae</taxon>
        <taxon>Planomonospora</taxon>
    </lineage>
</organism>
<reference evidence="5" key="2">
    <citation type="submission" date="2016-04" db="EMBL/GenBank/DDBJ databases">
        <title>Planomonospora sphaerica JCM9374 whole genome shotgun sequence.</title>
        <authorList>
            <person name="Suzuki T."/>
            <person name="Dohra H."/>
            <person name="Kodani S."/>
        </authorList>
    </citation>
    <scope>NUCLEOTIDE SEQUENCE [LARGE SCALE GENOMIC DNA]</scope>
    <source>
        <strain evidence="5">JCM 9374</strain>
    </source>
</reference>
<evidence type="ECO:0000259" key="2">
    <source>
        <dbReference type="Pfam" id="PF08279"/>
    </source>
</evidence>
<dbReference type="InterPro" id="IPR036388">
    <property type="entry name" value="WH-like_DNA-bd_sf"/>
</dbReference>
<dbReference type="Proteomes" id="UP000077701">
    <property type="component" value="Unassembled WGS sequence"/>
</dbReference>
<evidence type="ECO:0000256" key="1">
    <source>
        <dbReference type="SAM" id="MobiDB-lite"/>
    </source>
</evidence>
<dbReference type="InterPro" id="IPR013196">
    <property type="entry name" value="HTH_11"/>
</dbReference>
<dbReference type="Pfam" id="PF13280">
    <property type="entry name" value="WYL"/>
    <property type="match status" value="1"/>
</dbReference>
<dbReference type="InterPro" id="IPR036390">
    <property type="entry name" value="WH_DNA-bd_sf"/>
</dbReference>
<feature type="region of interest" description="Disordered" evidence="1">
    <location>
        <begin position="220"/>
        <end position="241"/>
    </location>
</feature>
<dbReference type="AlphaFoldDB" id="A0A171DQS8"/>
<protein>
    <submittedName>
        <fullName evidence="4">Transcriptional regulator</fullName>
    </submittedName>
</protein>
<feature type="compositionally biased region" description="Pro residues" evidence="1">
    <location>
        <begin position="227"/>
        <end position="241"/>
    </location>
</feature>
<evidence type="ECO:0000313" key="5">
    <source>
        <dbReference type="Proteomes" id="UP000077701"/>
    </source>
</evidence>